<feature type="domain" description="EGF-like" evidence="17">
    <location>
        <begin position="3037"/>
        <end position="3079"/>
    </location>
</feature>
<dbReference type="GO" id="GO:0016020">
    <property type="term" value="C:membrane"/>
    <property type="evidence" value="ECO:0007669"/>
    <property type="project" value="UniProtKB-SubCell"/>
</dbReference>
<feature type="repeat" description="RCC1" evidence="14">
    <location>
        <begin position="3446"/>
        <end position="3500"/>
    </location>
</feature>
<dbReference type="Pfam" id="PF00415">
    <property type="entry name" value="RCC1"/>
    <property type="match status" value="3"/>
</dbReference>
<dbReference type="FunFam" id="2.10.25.10:FF:000038">
    <property type="entry name" value="Fibrillin 2"/>
    <property type="match status" value="15"/>
</dbReference>
<keyword evidence="7" id="KW-0677">Repeat</keyword>
<accession>A0A0G4I061</accession>
<feature type="disulfide bond" evidence="13">
    <location>
        <begin position="2044"/>
        <end position="2061"/>
    </location>
</feature>
<feature type="chain" id="PRO_5005192047" description="EGF-like domain-containing protein" evidence="16">
    <location>
        <begin position="23"/>
        <end position="4013"/>
    </location>
</feature>
<evidence type="ECO:0000256" key="6">
    <source>
        <dbReference type="ARBA" id="ARBA00022729"/>
    </source>
</evidence>
<keyword evidence="9" id="KW-1133">Transmembrane helix</keyword>
<evidence type="ECO:0000256" key="16">
    <source>
        <dbReference type="SAM" id="SignalP"/>
    </source>
</evidence>
<dbReference type="InterPro" id="IPR000408">
    <property type="entry name" value="Reg_chr_condens"/>
</dbReference>
<comment type="caution">
    <text evidence="13">Lacks conserved residue(s) required for the propagation of feature annotation.</text>
</comment>
<feature type="domain" description="EGF-like" evidence="17">
    <location>
        <begin position="2645"/>
        <end position="2685"/>
    </location>
</feature>
<dbReference type="PROSITE" id="PS50923">
    <property type="entry name" value="SUSHI"/>
    <property type="match status" value="1"/>
</dbReference>
<feature type="domain" description="EGF-like" evidence="17">
    <location>
        <begin position="3212"/>
        <end position="3252"/>
    </location>
</feature>
<dbReference type="PANTHER" id="PTHR24039">
    <property type="entry name" value="FIBRILLIN-RELATED"/>
    <property type="match status" value="1"/>
</dbReference>
<keyword evidence="8" id="KW-0106">Calcium</keyword>
<dbReference type="InterPro" id="IPR009030">
    <property type="entry name" value="Growth_fac_rcpt_cys_sf"/>
</dbReference>
<gene>
    <name evidence="19" type="ORF">Cvel_9854</name>
</gene>
<feature type="domain" description="EGF-like" evidence="17">
    <location>
        <begin position="3298"/>
        <end position="3340"/>
    </location>
</feature>
<dbReference type="PROSITE" id="PS00010">
    <property type="entry name" value="ASX_HYDROXYL"/>
    <property type="match status" value="21"/>
</dbReference>
<dbReference type="Pfam" id="PF01764">
    <property type="entry name" value="Lipase_3"/>
    <property type="match status" value="1"/>
</dbReference>
<feature type="domain" description="EGF-like" evidence="17">
    <location>
        <begin position="1697"/>
        <end position="1737"/>
    </location>
</feature>
<evidence type="ECO:0000256" key="15">
    <source>
        <dbReference type="SAM" id="MobiDB-lite"/>
    </source>
</evidence>
<keyword evidence="12" id="KW-0325">Glycoprotein</keyword>
<evidence type="ECO:0000256" key="1">
    <source>
        <dbReference type="ARBA" id="ARBA00004479"/>
    </source>
</evidence>
<dbReference type="SMART" id="SM00181">
    <property type="entry name" value="EGF"/>
    <property type="match status" value="29"/>
</dbReference>
<evidence type="ECO:0000256" key="4">
    <source>
        <dbReference type="ARBA" id="ARBA00022536"/>
    </source>
</evidence>
<keyword evidence="3" id="KW-0964">Secreted</keyword>
<feature type="domain" description="EGF-like" evidence="17">
    <location>
        <begin position="2729"/>
        <end position="2773"/>
    </location>
</feature>
<feature type="domain" description="EGF-like" evidence="17">
    <location>
        <begin position="2249"/>
        <end position="2289"/>
    </location>
</feature>
<evidence type="ECO:0000256" key="8">
    <source>
        <dbReference type="ARBA" id="ARBA00022837"/>
    </source>
</evidence>
<dbReference type="FunFam" id="2.10.25.10:FF:000202">
    <property type="entry name" value="Multiple epidermal growth factor-like domains 8"/>
    <property type="match status" value="1"/>
</dbReference>
<dbReference type="SUPFAM" id="SSF50985">
    <property type="entry name" value="RCC1/BLIP-II"/>
    <property type="match status" value="2"/>
</dbReference>
<evidence type="ECO:0000259" key="18">
    <source>
        <dbReference type="PROSITE" id="PS50923"/>
    </source>
</evidence>
<evidence type="ECO:0000256" key="3">
    <source>
        <dbReference type="ARBA" id="ARBA00022525"/>
    </source>
</evidence>
<keyword evidence="6 16" id="KW-0732">Signal</keyword>
<evidence type="ECO:0000259" key="17">
    <source>
        <dbReference type="PROSITE" id="PS50026"/>
    </source>
</evidence>
<dbReference type="Pfam" id="PF07645">
    <property type="entry name" value="EGF_CA"/>
    <property type="match status" value="11"/>
</dbReference>
<dbReference type="InterPro" id="IPR000152">
    <property type="entry name" value="EGF-type_Asp/Asn_hydroxyl_site"/>
</dbReference>
<comment type="subcellular location">
    <subcellularLocation>
        <location evidence="1">Membrane</location>
        <topology evidence="1">Single-pass type I membrane protein</topology>
    </subcellularLocation>
    <subcellularLocation>
        <location evidence="2">Secreted</location>
    </subcellularLocation>
</comment>
<feature type="region of interest" description="Disordered" evidence="15">
    <location>
        <begin position="839"/>
        <end position="891"/>
    </location>
</feature>
<keyword evidence="5" id="KW-0812">Transmembrane</keyword>
<dbReference type="SMART" id="SM00179">
    <property type="entry name" value="EGF_CA"/>
    <property type="match status" value="28"/>
</dbReference>
<dbReference type="InterPro" id="IPR018097">
    <property type="entry name" value="EGF_Ca-bd_CS"/>
</dbReference>
<feature type="signal peptide" evidence="16">
    <location>
        <begin position="1"/>
        <end position="22"/>
    </location>
</feature>
<feature type="domain" description="EGF-like" evidence="17">
    <location>
        <begin position="2602"/>
        <end position="2644"/>
    </location>
</feature>
<dbReference type="GO" id="GO:0005509">
    <property type="term" value="F:calcium ion binding"/>
    <property type="evidence" value="ECO:0007669"/>
    <property type="project" value="InterPro"/>
</dbReference>
<evidence type="ECO:0000256" key="11">
    <source>
        <dbReference type="ARBA" id="ARBA00023157"/>
    </source>
</evidence>
<feature type="domain" description="EGF-like" evidence="17">
    <location>
        <begin position="2948"/>
        <end position="2992"/>
    </location>
</feature>
<organism evidence="19">
    <name type="scientific">Chromera velia CCMP2878</name>
    <dbReference type="NCBI Taxonomy" id="1169474"/>
    <lineage>
        <taxon>Eukaryota</taxon>
        <taxon>Sar</taxon>
        <taxon>Alveolata</taxon>
        <taxon>Colpodellida</taxon>
        <taxon>Chromeraceae</taxon>
        <taxon>Chromera</taxon>
    </lineage>
</organism>
<feature type="domain" description="EGF-like" evidence="17">
    <location>
        <begin position="2506"/>
        <end position="2546"/>
    </location>
</feature>
<feature type="region of interest" description="Disordered" evidence="15">
    <location>
        <begin position="3343"/>
        <end position="3370"/>
    </location>
</feature>
<dbReference type="InterPro" id="IPR049304">
    <property type="entry name" value="Gly_rich_dom"/>
</dbReference>
<feature type="domain" description="EGF-like" evidence="17">
    <location>
        <begin position="2863"/>
        <end position="2906"/>
    </location>
</feature>
<dbReference type="Pfam" id="PF21722">
    <property type="entry name" value="Gly_rich_2"/>
    <property type="match status" value="1"/>
</dbReference>
<dbReference type="InterPro" id="IPR024731">
    <property type="entry name" value="NELL2-like_EGF"/>
</dbReference>
<feature type="repeat" description="RCC1" evidence="14">
    <location>
        <begin position="3501"/>
        <end position="3549"/>
    </location>
</feature>
<feature type="compositionally biased region" description="Polar residues" evidence="15">
    <location>
        <begin position="2107"/>
        <end position="2120"/>
    </location>
</feature>
<reference evidence="19" key="1">
    <citation type="submission" date="2014-11" db="EMBL/GenBank/DDBJ databases">
        <authorList>
            <person name="Otto D Thomas"/>
            <person name="Naeem Raeece"/>
        </authorList>
    </citation>
    <scope>NUCLEOTIDE SEQUENCE</scope>
</reference>
<dbReference type="InterPro" id="IPR009091">
    <property type="entry name" value="RCC1/BLIP-II"/>
</dbReference>
<evidence type="ECO:0000256" key="7">
    <source>
        <dbReference type="ARBA" id="ARBA00022737"/>
    </source>
</evidence>
<dbReference type="InterPro" id="IPR049883">
    <property type="entry name" value="NOTCH1_EGF-like"/>
</dbReference>
<dbReference type="InterPro" id="IPR029058">
    <property type="entry name" value="AB_hydrolase_fold"/>
</dbReference>
<dbReference type="PROSITE" id="PS50012">
    <property type="entry name" value="RCC1_3"/>
    <property type="match status" value="5"/>
</dbReference>
<feature type="domain" description="EGF-like" evidence="17">
    <location>
        <begin position="3124"/>
        <end position="3168"/>
    </location>
</feature>
<sequence>MRIFHSIAPLLALFWAPGGVMGWEPFKKGGTLPTRPQMPKLRAAKAIENARSKGKLKERRLSEEEEDARRKVNQTVLEPFVAFQVEDEEEEDGALVSILFDADDIMRTFDADAVQNVMGISCNPEIRVAETPPIPSGPNRSLTIGRSSDKREQFAVVIEQPEELDDFADIFGNPGGGDPPQAGALGERRFLLLGDGEWRSGCIVEKAPLPQQAGGEAGDAAASLMMVKFAVEVDTILSVEFEEREVDGGLKNIGYFVFEGFVTHQLRAHRNLDFSFTVRRNVTVPVHSKEIPNRRRRLACSSGFDFVKDYLDGELTCEKRIDRAYVWKWNTWDEYSRITRYSMYGDSIACDPCYIVVTVDMNFKMEIKNYWIASINLSVGAEASIYFKDSQTGNKAWPSARFPDSFQMGVDFRVTKEYGIKFVNENWFDLTWHPISETPYERIDWISETGRGDQKTFAEHFSTALNFDLDDGDTIVLEFLPYVKLTLSVLSGLTDLQLQVGLPLTGEATIDEPYKYPDLYKGLPSGLSPSAMVDETVCMFIDHYYGSWTDLGDLYALISVFGVRHETIRTEQSFKVTEPDGSTRYGASWSYPFCVDLIQVPESVFSEGRIDIQLVDYDQYGWDDHVKLIKIEGSEVPCCGVVKEMVKENIRFKICRGASCKGVGAARREPFCIEFHEFSWGSGKYYSHLYGWMRTGYQNTRWRSSDGKIWTPGGWSVSVDHGGGWTSDTWQKTSGSGSATWSESSGACSELYTWDDWGFYHLKYGGLKLMVWDDDWDPDTLVATFDVDWEDFQPTGGSQRSMTISSSSAGGSTLKINYCRGQGCDSSGHGRRRLDAEHLENPTEAPSNTQPDTAAPPPEPLSSVLPDEKADNDKSAPVSPPSPEPPSVTVQQPVSGFDAALLPVGTALPEEEQLREEAKSKRGSRELAVSHIDDVHSSGAVSLSHERRNQAVSGVITVCAAVPFHIGLAFEVKIIWGGITAVGMEVVSEVELSKWRTKAIKLFATSETVCIPMSRRTIKHLEAGLGKRFLDECKDIEDNCSEDAVCLDEADGFSCLCRDGFSGDGITCSNVNECDSGAHNCHANARCVDTHGSFLCTCRRELGAFGDNGVTCGSWEGHLQPYVLDYLGDMHTVWEEKHNQVDESHPWGPTVKKHLGKLVDYLDDLITRIGDDTLPLEVKYPSSSTFDIGLLHKTWEVLQRKDYSNTGGSHWFSDNEHDRANVRLESVSQASGPDKQICFIYAEDTGSLADWLSNANAIPTFIKKLHSEESIGLGHAGFVNQANHMRQSIWSKMQFLCSNADSYVFSGYSRGGGIMQAFAAIVAESGEIPLSKMELITYGFPRCLGDRTASQTFVQQLKHSRVIFIDDVVPRVPDEDMISGITQSWNLLEPDQQGFLQAVLDAFGYTHFGDVLCLFCQYALPNSVSSLNVPSGFVLEEQFFRAIGGLLHLEYKRAFEVNECAVADWGLESCRSIGKGLRCVDTPGSFECECPHLFPKADQCYTYEDQQNTDGTRASLDDKLEEAFSQGQGDGRKNDNWISADTADYFDFSIRANERFTVKIDDHNFRPFFVIQWPGFFNHNNFIEDKIDFKKAQTLQPINPSGADGRVLIAVGEDFPSIRSYSSSTTRIDHANHGLNAHMAYSLTISLQPDNNECDDGTHTCSNSQDCVDTPGSFQCESRCPVGKLRNMQAAGYPCENKNECADGEDNCDQNAACDGTYPPGSFSCTCNEGFEGVGTENNCKRLSRCDWNWKLWDSLSSESVRVLTVNGAPLAGHTSTTANVASLTFQPKLCDQSKSPIDSQADVFRFAGTGQPVCVTVCSPLTTFDTRLEVYQACEDVEAVDGDVQCVASNDEAGTTQCRSGHSRLEVATDANKDYFVILHGEGGTPPHGNFVIAASNGPNCDLNECHGNLDPCQDHAACNNNEGSFFCSCNAGYQESSGTSSECIDVDECSDSLHSCSIADHFVCENSVGSFMCKCDDGYVASGSPTECLDVDECTQNNGGCDQNCKDEEGSFSCSCNEGYVLDTNGRSCQDIDECDENIDNCSQYAQCDGDQPAGSFTCTCNNGYVSIGDAGGVSCMDATCEWNFKDWLDPTEVLTVNGPVVRGNTDSPAPLTTSLSRRPSACSTGGGSTSGTVNSRSRLYQFEGTGSSLCLSLCSPLTDFDTMVDVYTDCSQAHAADGELECVKRDDDMSSPSCSSNSRASAVKLSSTQSGKTYYALVSGYHGSSSTPSTQSGDFAISLTSGTSCGVNECQASPKPCDDAALCSDSSGSFTCTCRDDYSGSGTSCDFDHTSCQDSTTSIYACKEGPGYCKYYQINWSTSVTIPIDASSPYWFRVEVTSQNGPYHKFSVHYGSQQLSAGDPGDHVLCFAKSYTLENENNQDRSVRVDCENNWNWHCHLYVKVFGYSKKANGQSCSHDRECLSYYCDSGLCKQTYDCLTTNPSIAASSPLMILSGPTSASVGTTGTFSYTCAAGYHLETSSNSLTASCTKGGWKVSSGTLPKCTDIDECQTRSHQCDDHARCWDSYGSYYCYCNSGWTGSGTDCTGFTGSGVSCADIDECTSVTDPHNCDTHADCIDSQGSFTCHCNVGWTGSGETSSCVDVDECSLGLANCHRNATCSNQNGSFLCTCNNGYVGSNGGVQCSDINECAESSHDCDANAQCINTDGRFHCECLRGYSRTGQQCTDIHVCTDPSHRHNCHSNATCLESEGSFDSQCNLGYNGTGVSCADIDECTSTSHPHNCDVHAECLDSPGSFACRCLDGFIGNGLVGQCVDLNECAGEGRNHTCHSEATCNNTVGSFTCECSTGFFGFGQSCTDIDECTAASNMSVSTNCHTNASCLNTEGSFECVCNNGFNGNGLSCTDIDECSLTIPLHNCHSNATCSDSPGSFTCACMRGYVGNGIDTCNDVKECVIGSHNCHSNATCVETEGSFDCQCNSGFDGTGVTCADIDECVSVSHPHNCDVHAVCTDSEGSFTCSCEKGWTGSGLMGECTDINECSTGADDCHVEAACQNTAGSFTCTCNNGFESATGLGVQCSDIDECTENSHDCDANAYCVNTDGHYHCVCKDGFAGNGRNGKCADIDECTYSNHTPSCHTSGASCANTVGSFICSCNSGWTGTGASCSDIDECTSTATPHDCDANAYCVNSAGAFSCKCNEGFIGDGRIGNCTDLNECNGEGSGHTCHANAACANNAGSFTCACNAGFHGDGHSCADDDECSNTTATHDCHPHALCRNSEGSFSCECGTGYEDVSVGGDGTSCSAILCGADKKVVSHSCLACPAGMVNAPGDDASGGDTLCDDIDECIDSLHPHNCDVNAACINSATSFSCQCNSGFTGDGISCTAVPTSTTTSTTTTTTTTTSTTTTTPAPTGPPVVRGLALGGREGGTGWTIALTESGPPVVWGRNREGQLGVGDTVNRRNATRVVGIPGKVVKACGGYDHSLFLTETGLLYGAGLNGHGQLGQGSVDSDEHSTPILVPTGSVVGNILGIACGPRMNALWTDRDETYTWGSGHLALNLTTDVLTPTFVPALSGIPVRKVVMGGVQAFALTTDDRLFAWGWGGQGALATGSQADEKIPVEVAGLGAVADVAAEWLHSLVLTRTGDVLTCGRNHNGQIGRGQVNRWDSGAANHPEVVASGVAGIAAGQTTSFYWKSDGKAFCTGNGWAGQLGFPAGTGKDHFTEVTTGVVWMGSSGGAVHTGAIKNETSTSVAKLFMTGANYNGQLGLGVIGDTVEAFTEVTGLIISRHFGREPQMTPITTTSTSTTTTTISTTTSVVPSGTCSVALTQAGCYQVTVRAPFANGRVSLCGGGGGGCAQNWTPGGGGGGSGACVADLPLSRVLPDSGLSTSTELVFQACVGAGGCGPSPADSAANASDGHPSTFGNWTAVGGGGGIFGGHGGRGGGQPPHAHSLDCAPLGPFLWSGAEGGMRPLGRGGSCGMFSGGNTGCAEGTSGGASLFAHGGAMGYNSGGENGQLGSGGGSACGGEGGDGGQGFVNLTWACDPSDVSLQHFAVLSS</sequence>
<dbReference type="InterPro" id="IPR000436">
    <property type="entry name" value="Sushi_SCR_CCP_dom"/>
</dbReference>
<feature type="domain" description="EGF-like" evidence="17">
    <location>
        <begin position="2557"/>
        <end position="2601"/>
    </location>
</feature>
<proteinExistence type="predicted"/>
<dbReference type="InterPro" id="IPR001881">
    <property type="entry name" value="EGF-like_Ca-bd_dom"/>
</dbReference>
<dbReference type="GO" id="GO:0048731">
    <property type="term" value="P:system development"/>
    <property type="evidence" value="ECO:0007669"/>
    <property type="project" value="UniProtKB-ARBA"/>
</dbReference>
<keyword evidence="10" id="KW-0472">Membrane</keyword>
<feature type="repeat" description="RCC1" evidence="14">
    <location>
        <begin position="3550"/>
        <end position="3599"/>
    </location>
</feature>
<dbReference type="PROSITE" id="PS50026">
    <property type="entry name" value="EGF_3"/>
    <property type="match status" value="23"/>
</dbReference>
<dbReference type="Pfam" id="PF12947">
    <property type="entry name" value="EGF_3"/>
    <property type="match status" value="13"/>
</dbReference>
<dbReference type="PROSITE" id="PS01187">
    <property type="entry name" value="EGF_CA"/>
    <property type="match status" value="9"/>
</dbReference>
<dbReference type="PANTHER" id="PTHR24039:SF58">
    <property type="entry name" value="EGF-LIKE DOMAIN-CONTAINING PROTEIN"/>
    <property type="match status" value="1"/>
</dbReference>
<feature type="repeat" description="RCC1" evidence="14">
    <location>
        <begin position="3600"/>
        <end position="3652"/>
    </location>
</feature>
<dbReference type="CDD" id="cd00054">
    <property type="entry name" value="EGF_CA"/>
    <property type="match status" value="22"/>
</dbReference>
<dbReference type="EMBL" id="CDMZ01004586">
    <property type="protein sequence ID" value="CEM50207.1"/>
    <property type="molecule type" value="Genomic_DNA"/>
</dbReference>
<dbReference type="InterPro" id="IPR026823">
    <property type="entry name" value="cEGF"/>
</dbReference>
<feature type="domain" description="EGF-like" evidence="17">
    <location>
        <begin position="2774"/>
        <end position="2816"/>
    </location>
</feature>
<feature type="domain" description="EGF-like" evidence="17">
    <location>
        <begin position="2033"/>
        <end position="2079"/>
    </location>
</feature>
<feature type="domain" description="EGF-like" evidence="17">
    <location>
        <begin position="2993"/>
        <end position="3031"/>
    </location>
</feature>
<feature type="domain" description="EGF-like" evidence="17">
    <location>
        <begin position="2817"/>
        <end position="2862"/>
    </location>
</feature>
<feature type="domain" description="Sushi" evidence="18">
    <location>
        <begin position="2436"/>
        <end position="2506"/>
    </location>
</feature>
<dbReference type="Pfam" id="PF12662">
    <property type="entry name" value="cEGF"/>
    <property type="match status" value="1"/>
</dbReference>
<dbReference type="GO" id="GO:0005576">
    <property type="term" value="C:extracellular region"/>
    <property type="evidence" value="ECO:0007669"/>
    <property type="project" value="UniProtKB-SubCell"/>
</dbReference>
<feature type="domain" description="EGF-like" evidence="17">
    <location>
        <begin position="1903"/>
        <end position="1941"/>
    </location>
</feature>
<feature type="domain" description="EGF-like" evidence="17">
    <location>
        <begin position="1029"/>
        <end position="1069"/>
    </location>
</feature>
<evidence type="ECO:0000256" key="12">
    <source>
        <dbReference type="ARBA" id="ARBA00023180"/>
    </source>
</evidence>
<dbReference type="SUPFAM" id="SSF57196">
    <property type="entry name" value="EGF/Laminin"/>
    <property type="match status" value="5"/>
</dbReference>
<dbReference type="InterPro" id="IPR002921">
    <property type="entry name" value="Fungal_lipase-type"/>
</dbReference>
<evidence type="ECO:0000256" key="13">
    <source>
        <dbReference type="PROSITE-ProRule" id="PRU00076"/>
    </source>
</evidence>
<dbReference type="FunFam" id="2.10.25.10:FF:000240">
    <property type="entry name" value="Vitamin K-dependent protein S"/>
    <property type="match status" value="1"/>
</dbReference>
<evidence type="ECO:0000256" key="14">
    <source>
        <dbReference type="PROSITE-ProRule" id="PRU00235"/>
    </source>
</evidence>
<name>A0A0G4I061_9ALVE</name>
<dbReference type="SUPFAM" id="SSF57184">
    <property type="entry name" value="Growth factor receptor domain"/>
    <property type="match status" value="6"/>
</dbReference>
<evidence type="ECO:0000313" key="19">
    <source>
        <dbReference type="EMBL" id="CEM50207.1"/>
    </source>
</evidence>
<feature type="domain" description="EGF-like" evidence="17">
    <location>
        <begin position="3169"/>
        <end position="3211"/>
    </location>
</feature>
<dbReference type="Gene3D" id="2.10.25.10">
    <property type="entry name" value="Laminin"/>
    <property type="match status" value="26"/>
</dbReference>
<feature type="domain" description="EGF-like" evidence="17">
    <location>
        <begin position="2907"/>
        <end position="2947"/>
    </location>
</feature>
<dbReference type="SUPFAM" id="SSF53474">
    <property type="entry name" value="alpha/beta-Hydrolases"/>
    <property type="match status" value="1"/>
</dbReference>
<dbReference type="InterPro" id="IPR000742">
    <property type="entry name" value="EGF"/>
</dbReference>
<feature type="region of interest" description="Disordered" evidence="15">
    <location>
        <begin position="2102"/>
        <end position="2135"/>
    </location>
</feature>
<protein>
    <recommendedName>
        <fullName evidence="20">EGF-like domain-containing protein</fullName>
    </recommendedName>
</protein>
<feature type="disulfide bond" evidence="13">
    <location>
        <begin position="1708"/>
        <end position="1725"/>
    </location>
</feature>
<dbReference type="GO" id="GO:0048513">
    <property type="term" value="P:animal organ development"/>
    <property type="evidence" value="ECO:0007669"/>
    <property type="project" value="UniProtKB-ARBA"/>
</dbReference>
<keyword evidence="4 13" id="KW-0245">EGF-like domain</keyword>
<dbReference type="Gene3D" id="2.130.10.30">
    <property type="entry name" value="Regulator of chromosome condensation 1/beta-lactamase-inhibitor protein II"/>
    <property type="match status" value="2"/>
</dbReference>
<evidence type="ECO:0000256" key="10">
    <source>
        <dbReference type="ARBA" id="ARBA00023136"/>
    </source>
</evidence>
<dbReference type="Gene3D" id="3.40.50.1820">
    <property type="entry name" value="alpha/beta hydrolase"/>
    <property type="match status" value="1"/>
</dbReference>
<feature type="repeat" description="RCC1" evidence="14">
    <location>
        <begin position="3395"/>
        <end position="3445"/>
    </location>
</feature>
<evidence type="ECO:0000256" key="5">
    <source>
        <dbReference type="ARBA" id="ARBA00022692"/>
    </source>
</evidence>
<evidence type="ECO:0008006" key="20">
    <source>
        <dbReference type="Google" id="ProtNLM"/>
    </source>
</evidence>
<feature type="domain" description="EGF-like" evidence="17">
    <location>
        <begin position="3080"/>
        <end position="3123"/>
    </location>
</feature>
<feature type="domain" description="EGF-like" evidence="17">
    <location>
        <begin position="1070"/>
        <end position="1113"/>
    </location>
</feature>
<dbReference type="GO" id="GO:0006629">
    <property type="term" value="P:lipid metabolic process"/>
    <property type="evidence" value="ECO:0007669"/>
    <property type="project" value="InterPro"/>
</dbReference>
<keyword evidence="11 13" id="KW-1015">Disulfide bond</keyword>
<feature type="compositionally biased region" description="Low complexity" evidence="15">
    <location>
        <begin position="3344"/>
        <end position="3364"/>
    </location>
</feature>
<dbReference type="PROSITE" id="PS01186">
    <property type="entry name" value="EGF_2"/>
    <property type="match status" value="18"/>
</dbReference>
<dbReference type="VEuPathDB" id="CryptoDB:Cvel_9854"/>
<evidence type="ECO:0000256" key="9">
    <source>
        <dbReference type="ARBA" id="ARBA00022989"/>
    </source>
</evidence>
<evidence type="ECO:0000256" key="2">
    <source>
        <dbReference type="ARBA" id="ARBA00004613"/>
    </source>
</evidence>